<sequence>MKTMPILDRDLTSLLNNSKLQTVLAIIPLAIFILAMLSYFVIFFSLFGTIDSQLGHEGASKSMLVSLLGNLVIFIFLVFLGFFLGVISFIYYVVHAVKNPNLMESDDRLLWILAIILGNGIGVFVYWIYQIKKKDPRPIIDLYDEDL</sequence>
<proteinExistence type="predicted"/>
<dbReference type="EMBL" id="RDOJ01000003">
    <property type="protein sequence ID" value="RLZ12043.1"/>
    <property type="molecule type" value="Genomic_DNA"/>
</dbReference>
<dbReference type="RefSeq" id="WP_121933852.1">
    <property type="nucleotide sequence ID" value="NZ_RDOJ01000003.1"/>
</dbReference>
<accession>A0A3L9MGF5</accession>
<feature type="transmembrane region" description="Helical" evidence="1">
    <location>
        <begin position="109"/>
        <end position="129"/>
    </location>
</feature>
<keyword evidence="1" id="KW-0812">Transmembrane</keyword>
<keyword evidence="1" id="KW-1133">Transmembrane helix</keyword>
<feature type="transmembrane region" description="Helical" evidence="1">
    <location>
        <begin position="20"/>
        <end position="47"/>
    </location>
</feature>
<keyword evidence="1" id="KW-0472">Membrane</keyword>
<gene>
    <name evidence="2" type="ORF">EAH69_03790</name>
</gene>
<dbReference type="AlphaFoldDB" id="A0A3L9MGF5"/>
<feature type="transmembrane region" description="Helical" evidence="1">
    <location>
        <begin position="67"/>
        <end position="94"/>
    </location>
</feature>
<reference evidence="2 3" key="1">
    <citation type="submission" date="2018-10" db="EMBL/GenBank/DDBJ databases">
        <authorList>
            <person name="Chen X."/>
        </authorList>
    </citation>
    <scope>NUCLEOTIDE SEQUENCE [LARGE SCALE GENOMIC DNA]</scope>
    <source>
        <strain evidence="2 3">YIM 102668</strain>
    </source>
</reference>
<keyword evidence="3" id="KW-1185">Reference proteome</keyword>
<dbReference type="OrthoDB" id="1441393at2"/>
<evidence type="ECO:0008006" key="4">
    <source>
        <dbReference type="Google" id="ProtNLM"/>
    </source>
</evidence>
<name>A0A3L9MGF5_9FLAO</name>
<organism evidence="2 3">
    <name type="scientific">Faecalibacter macacae</name>
    <dbReference type="NCBI Taxonomy" id="1859289"/>
    <lineage>
        <taxon>Bacteria</taxon>
        <taxon>Pseudomonadati</taxon>
        <taxon>Bacteroidota</taxon>
        <taxon>Flavobacteriia</taxon>
        <taxon>Flavobacteriales</taxon>
        <taxon>Weeksellaceae</taxon>
        <taxon>Faecalibacter</taxon>
    </lineage>
</organism>
<evidence type="ECO:0000313" key="3">
    <source>
        <dbReference type="Proteomes" id="UP000275348"/>
    </source>
</evidence>
<evidence type="ECO:0000256" key="1">
    <source>
        <dbReference type="SAM" id="Phobius"/>
    </source>
</evidence>
<evidence type="ECO:0000313" key="2">
    <source>
        <dbReference type="EMBL" id="RLZ12043.1"/>
    </source>
</evidence>
<dbReference type="Proteomes" id="UP000275348">
    <property type="component" value="Unassembled WGS sequence"/>
</dbReference>
<protein>
    <recommendedName>
        <fullName evidence="4">Cardiolipin synthase N-terminal domain-containing protein</fullName>
    </recommendedName>
</protein>
<comment type="caution">
    <text evidence="2">The sequence shown here is derived from an EMBL/GenBank/DDBJ whole genome shotgun (WGS) entry which is preliminary data.</text>
</comment>